<dbReference type="InterPro" id="IPR042197">
    <property type="entry name" value="Apaf_helical"/>
</dbReference>
<dbReference type="GO" id="GO:0043531">
    <property type="term" value="F:ADP binding"/>
    <property type="evidence" value="ECO:0007669"/>
    <property type="project" value="InterPro"/>
</dbReference>
<name>A0AAU9NSD9_9ASTR</name>
<dbReference type="PANTHER" id="PTHR11017:SF313">
    <property type="entry name" value="TIR DOMAIN, P-LOOP CONTAINING NUCLEOSIDE TRIPHOSPHATE HYDROLASE"/>
    <property type="match status" value="1"/>
</dbReference>
<dbReference type="Pfam" id="PF00931">
    <property type="entry name" value="NB-ARC"/>
    <property type="match status" value="1"/>
</dbReference>
<evidence type="ECO:0000313" key="7">
    <source>
        <dbReference type="Proteomes" id="UP001157418"/>
    </source>
</evidence>
<keyword evidence="1" id="KW-0433">Leucine-rich repeat</keyword>
<evidence type="ECO:0000259" key="5">
    <source>
        <dbReference type="PROSITE" id="PS50104"/>
    </source>
</evidence>
<proteinExistence type="predicted"/>
<dbReference type="EMBL" id="CAKMRJ010005412">
    <property type="protein sequence ID" value="CAH1440589.1"/>
    <property type="molecule type" value="Genomic_DNA"/>
</dbReference>
<accession>A0AAU9NSD9</accession>
<evidence type="ECO:0000256" key="2">
    <source>
        <dbReference type="ARBA" id="ARBA00022737"/>
    </source>
</evidence>
<dbReference type="InterPro" id="IPR000157">
    <property type="entry name" value="TIR_dom"/>
</dbReference>
<evidence type="ECO:0000256" key="1">
    <source>
        <dbReference type="ARBA" id="ARBA00022614"/>
    </source>
</evidence>
<dbReference type="AlphaFoldDB" id="A0AAU9NSD9"/>
<dbReference type="SUPFAM" id="SSF46785">
    <property type="entry name" value="Winged helix' DNA-binding domain"/>
    <property type="match status" value="1"/>
</dbReference>
<dbReference type="FunFam" id="3.40.50.10140:FF:000007">
    <property type="entry name" value="Disease resistance protein (TIR-NBS-LRR class)"/>
    <property type="match status" value="1"/>
</dbReference>
<dbReference type="Gene3D" id="1.10.8.430">
    <property type="entry name" value="Helical domain of apoptotic protease-activating factors"/>
    <property type="match status" value="1"/>
</dbReference>
<dbReference type="InterPro" id="IPR044974">
    <property type="entry name" value="Disease_R_plants"/>
</dbReference>
<dbReference type="Pfam" id="PF01582">
    <property type="entry name" value="TIR"/>
    <property type="match status" value="1"/>
</dbReference>
<dbReference type="SUPFAM" id="SSF52540">
    <property type="entry name" value="P-loop containing nucleoside triphosphate hydrolases"/>
    <property type="match status" value="1"/>
</dbReference>
<gene>
    <name evidence="6" type="ORF">LVIROSA_LOCUS26715</name>
</gene>
<dbReference type="InterPro" id="IPR036390">
    <property type="entry name" value="WH_DNA-bd_sf"/>
</dbReference>
<dbReference type="Proteomes" id="UP001157418">
    <property type="component" value="Unassembled WGS sequence"/>
</dbReference>
<dbReference type="InterPro" id="IPR035897">
    <property type="entry name" value="Toll_tir_struct_dom_sf"/>
</dbReference>
<dbReference type="SMART" id="SM00255">
    <property type="entry name" value="TIR"/>
    <property type="match status" value="1"/>
</dbReference>
<dbReference type="InterPro" id="IPR058192">
    <property type="entry name" value="WHD_ROQ1-like"/>
</dbReference>
<dbReference type="Pfam" id="PF23282">
    <property type="entry name" value="WHD_ROQ1"/>
    <property type="match status" value="1"/>
</dbReference>
<dbReference type="PROSITE" id="PS50104">
    <property type="entry name" value="TIR"/>
    <property type="match status" value="1"/>
</dbReference>
<keyword evidence="3" id="KW-0611">Plant defense</keyword>
<dbReference type="PRINTS" id="PR00364">
    <property type="entry name" value="DISEASERSIST"/>
</dbReference>
<dbReference type="GO" id="GO:0006952">
    <property type="term" value="P:defense response"/>
    <property type="evidence" value="ECO:0007669"/>
    <property type="project" value="UniProtKB-KW"/>
</dbReference>
<sequence>MVELHEISEGSSSSSSTHGRGYDVFLSFRGVDTRNSFTNHLYNALIHANITTFLDDEEIETGEDLKPELESAIKSSKASVVVLSRNYATSTWCLDELVLILEQRRTSKHLVIPIFYHVEPTHIRKQQSSFGDAMDKHRQKMEAETDENKKIQWAQKMDRWNKALIEVADLKGKDANDRIEVELIDEIVNDIFRKLRIPSRFPLPQLIGMDNSIEFVTSWLKDASSHTTNLLAILGLGGMGKTSLAKYVYALHFHEFDTSSFIENITGRCDEKSNGILDIQKQLYDDILKRSSVQVHDVSTYTSMIENAVAHKKVFLVLDDIGSPDQLDALLGSKGFHPGTKIMITTKNAWLTKSCALFKRNIKPEYVEHKLEGLSMIESQKLLCYHAFMCNDPKVGYEEVSEKLVKYCEGHPMALKVLGRSLHNRDVTYWEGYTDELKKENFPPISNALRMSFNSLPLKNDKDLFKHIACFFVGMDKDVTETILKACDIETRSGITNLIDRCLLSYEWNNELMMHQLVQEMGRFLIREESPDKPGERSRLWCHEETFKVLKQKKGTENVLGLTLDMRMLVKENYPQRFHRRLMQWIGSFSKDKWRVGTATIFGEKEEFEIQMYYEFGIFSTLYEGEELPSWITDRSTWPSEKAPMTKISCTSKLCLIGSLAYQRMAPKVVNMMKMVQKDAKRSSRNYTKRNQD</sequence>
<evidence type="ECO:0000256" key="3">
    <source>
        <dbReference type="ARBA" id="ARBA00022821"/>
    </source>
</evidence>
<reference evidence="6 7" key="1">
    <citation type="submission" date="2022-01" db="EMBL/GenBank/DDBJ databases">
        <authorList>
            <person name="Xiong W."/>
            <person name="Schranz E."/>
        </authorList>
    </citation>
    <scope>NUCLEOTIDE SEQUENCE [LARGE SCALE GENOMIC DNA]</scope>
</reference>
<feature type="domain" description="TIR" evidence="5">
    <location>
        <begin position="20"/>
        <end position="195"/>
    </location>
</feature>
<comment type="caution">
    <text evidence="6">The sequence shown here is derived from an EMBL/GenBank/DDBJ whole genome shotgun (WGS) entry which is preliminary data.</text>
</comment>
<dbReference type="GO" id="GO:0007165">
    <property type="term" value="P:signal transduction"/>
    <property type="evidence" value="ECO:0007669"/>
    <property type="project" value="InterPro"/>
</dbReference>
<dbReference type="SUPFAM" id="SSF52200">
    <property type="entry name" value="Toll/Interleukin receptor TIR domain"/>
    <property type="match status" value="1"/>
</dbReference>
<protein>
    <recommendedName>
        <fullName evidence="5">TIR domain-containing protein</fullName>
    </recommendedName>
</protein>
<evidence type="ECO:0000313" key="6">
    <source>
        <dbReference type="EMBL" id="CAH1440589.1"/>
    </source>
</evidence>
<dbReference type="InterPro" id="IPR002182">
    <property type="entry name" value="NB-ARC"/>
</dbReference>
<evidence type="ECO:0000256" key="4">
    <source>
        <dbReference type="ARBA" id="ARBA00023027"/>
    </source>
</evidence>
<organism evidence="6 7">
    <name type="scientific">Lactuca virosa</name>
    <dbReference type="NCBI Taxonomy" id="75947"/>
    <lineage>
        <taxon>Eukaryota</taxon>
        <taxon>Viridiplantae</taxon>
        <taxon>Streptophyta</taxon>
        <taxon>Embryophyta</taxon>
        <taxon>Tracheophyta</taxon>
        <taxon>Spermatophyta</taxon>
        <taxon>Magnoliopsida</taxon>
        <taxon>eudicotyledons</taxon>
        <taxon>Gunneridae</taxon>
        <taxon>Pentapetalae</taxon>
        <taxon>asterids</taxon>
        <taxon>campanulids</taxon>
        <taxon>Asterales</taxon>
        <taxon>Asteraceae</taxon>
        <taxon>Cichorioideae</taxon>
        <taxon>Cichorieae</taxon>
        <taxon>Lactucinae</taxon>
        <taxon>Lactuca</taxon>
    </lineage>
</organism>
<keyword evidence="2" id="KW-0677">Repeat</keyword>
<dbReference type="Gene3D" id="3.40.50.300">
    <property type="entry name" value="P-loop containing nucleotide triphosphate hydrolases"/>
    <property type="match status" value="1"/>
</dbReference>
<dbReference type="Gene3D" id="3.40.50.10140">
    <property type="entry name" value="Toll/interleukin-1 receptor homology (TIR) domain"/>
    <property type="match status" value="1"/>
</dbReference>
<dbReference type="PANTHER" id="PTHR11017">
    <property type="entry name" value="LEUCINE-RICH REPEAT-CONTAINING PROTEIN"/>
    <property type="match status" value="1"/>
</dbReference>
<keyword evidence="4" id="KW-0520">NAD</keyword>
<keyword evidence="7" id="KW-1185">Reference proteome</keyword>
<dbReference type="InterPro" id="IPR027417">
    <property type="entry name" value="P-loop_NTPase"/>
</dbReference>